<dbReference type="Pfam" id="PF13469">
    <property type="entry name" value="Sulfotransfer_3"/>
    <property type="match status" value="1"/>
</dbReference>
<dbReference type="SUPFAM" id="SSF52540">
    <property type="entry name" value="P-loop containing nucleoside triphosphate hydrolases"/>
    <property type="match status" value="1"/>
</dbReference>
<organism evidence="2 3">
    <name type="scientific">Actinomadura yumaensis</name>
    <dbReference type="NCBI Taxonomy" id="111807"/>
    <lineage>
        <taxon>Bacteria</taxon>
        <taxon>Bacillati</taxon>
        <taxon>Actinomycetota</taxon>
        <taxon>Actinomycetes</taxon>
        <taxon>Streptosporangiales</taxon>
        <taxon>Thermomonosporaceae</taxon>
        <taxon>Actinomadura</taxon>
    </lineage>
</organism>
<gene>
    <name evidence="2" type="ORF">ACFQKB_24450</name>
</gene>
<protein>
    <submittedName>
        <fullName evidence="2">Sulfotransferase</fullName>
    </submittedName>
</protein>
<dbReference type="InterPro" id="IPR051135">
    <property type="entry name" value="Gal/GlcNAc/GalNAc_ST"/>
</dbReference>
<dbReference type="RefSeq" id="WP_160819098.1">
    <property type="nucleotide sequence ID" value="NZ_JBHSXE010000001.1"/>
</dbReference>
<evidence type="ECO:0000313" key="3">
    <source>
        <dbReference type="Proteomes" id="UP001596380"/>
    </source>
</evidence>
<proteinExistence type="predicted"/>
<dbReference type="Gene3D" id="3.40.50.300">
    <property type="entry name" value="P-loop containing nucleotide triphosphate hydrolases"/>
    <property type="match status" value="1"/>
</dbReference>
<dbReference type="Proteomes" id="UP001596380">
    <property type="component" value="Unassembled WGS sequence"/>
</dbReference>
<keyword evidence="3" id="KW-1185">Reference proteome</keyword>
<comment type="caution">
    <text evidence="2">The sequence shown here is derived from an EMBL/GenBank/DDBJ whole genome shotgun (WGS) entry which is preliminary data.</text>
</comment>
<sequence length="312" mass="33546">MVRVLYVTGWCRSGTTLIGNLLGEVPGVVHAGELRYLWTNGVLGRGTNTLCGCGREIPECPLWSAVIARLAGGDPDKAVRHAERAVRLQQAALRTRHTERRLADARSARTPHPAVADLAGLYAAIASEADAGLIVDTGKFPAEAAALCGAPGVDARVLHVVRDPRATAESWRRAKAYIPPMGPVRSTGYWNAFNLASERIGRAFPGRYLRLRYEDFAARPRAELARVMAHAVLDAEPPVSAGGTADLGVNHTVTGNPDRLRRGPVEIREDDAWLRTQPPAARALATAVAAPLLRRYGYPFAPRPAPAALQEA</sequence>
<dbReference type="PANTHER" id="PTHR10704:SF44">
    <property type="entry name" value="LD35051P-RELATED"/>
    <property type="match status" value="1"/>
</dbReference>
<dbReference type="EMBL" id="JBHSXS010000016">
    <property type="protein sequence ID" value="MFC6882928.1"/>
    <property type="molecule type" value="Genomic_DNA"/>
</dbReference>
<evidence type="ECO:0000313" key="2">
    <source>
        <dbReference type="EMBL" id="MFC6882928.1"/>
    </source>
</evidence>
<name>A0ABW2CPA3_9ACTN</name>
<feature type="region of interest" description="Disordered" evidence="1">
    <location>
        <begin position="243"/>
        <end position="262"/>
    </location>
</feature>
<dbReference type="InterPro" id="IPR027417">
    <property type="entry name" value="P-loop_NTPase"/>
</dbReference>
<dbReference type="PANTHER" id="PTHR10704">
    <property type="entry name" value="CARBOHYDRATE SULFOTRANSFERASE"/>
    <property type="match status" value="1"/>
</dbReference>
<evidence type="ECO:0000256" key="1">
    <source>
        <dbReference type="SAM" id="MobiDB-lite"/>
    </source>
</evidence>
<accession>A0ABW2CPA3</accession>
<reference evidence="3" key="1">
    <citation type="journal article" date="2019" name="Int. J. Syst. Evol. Microbiol.">
        <title>The Global Catalogue of Microorganisms (GCM) 10K type strain sequencing project: providing services to taxonomists for standard genome sequencing and annotation.</title>
        <authorList>
            <consortium name="The Broad Institute Genomics Platform"/>
            <consortium name="The Broad Institute Genome Sequencing Center for Infectious Disease"/>
            <person name="Wu L."/>
            <person name="Ma J."/>
        </authorList>
    </citation>
    <scope>NUCLEOTIDE SEQUENCE [LARGE SCALE GENOMIC DNA]</scope>
    <source>
        <strain evidence="3">JCM 3369</strain>
    </source>
</reference>